<accession>A0A4Z2FBM5</accession>
<proteinExistence type="predicted"/>
<dbReference type="Proteomes" id="UP000314294">
    <property type="component" value="Unassembled WGS sequence"/>
</dbReference>
<name>A0A4Z2FBM5_9TELE</name>
<organism evidence="1 2">
    <name type="scientific">Liparis tanakae</name>
    <name type="common">Tanaka's snailfish</name>
    <dbReference type="NCBI Taxonomy" id="230148"/>
    <lineage>
        <taxon>Eukaryota</taxon>
        <taxon>Metazoa</taxon>
        <taxon>Chordata</taxon>
        <taxon>Craniata</taxon>
        <taxon>Vertebrata</taxon>
        <taxon>Euteleostomi</taxon>
        <taxon>Actinopterygii</taxon>
        <taxon>Neopterygii</taxon>
        <taxon>Teleostei</taxon>
        <taxon>Neoteleostei</taxon>
        <taxon>Acanthomorphata</taxon>
        <taxon>Eupercaria</taxon>
        <taxon>Perciformes</taxon>
        <taxon>Cottioidei</taxon>
        <taxon>Cottales</taxon>
        <taxon>Liparidae</taxon>
        <taxon>Liparis</taxon>
    </lineage>
</organism>
<reference evidence="1 2" key="1">
    <citation type="submission" date="2019-03" db="EMBL/GenBank/DDBJ databases">
        <title>First draft genome of Liparis tanakae, snailfish: a comprehensive survey of snailfish specific genes.</title>
        <authorList>
            <person name="Kim W."/>
            <person name="Song I."/>
            <person name="Jeong J.-H."/>
            <person name="Kim D."/>
            <person name="Kim S."/>
            <person name="Ryu S."/>
            <person name="Song J.Y."/>
            <person name="Lee S.K."/>
        </authorList>
    </citation>
    <scope>NUCLEOTIDE SEQUENCE [LARGE SCALE GENOMIC DNA]</scope>
    <source>
        <tissue evidence="1">Muscle</tissue>
    </source>
</reference>
<protein>
    <submittedName>
        <fullName evidence="1">Uncharacterized protein</fullName>
    </submittedName>
</protein>
<keyword evidence="2" id="KW-1185">Reference proteome</keyword>
<sequence length="151" mass="16770">MEPETHKQLERVCASAIDPVSRVNNAALIREARMLMSGRVMRDPAVTLTTACSAMVLGLRWRASSRWSTGKLQRWAFSRSTSRRRTCSLYSPTPASPSALGGCWYRAGRCTGAYSAIHLCSLIWATDRRFDGSRTNIRRIRCSQSAGGGRE</sequence>
<evidence type="ECO:0000313" key="1">
    <source>
        <dbReference type="EMBL" id="TNN38568.1"/>
    </source>
</evidence>
<evidence type="ECO:0000313" key="2">
    <source>
        <dbReference type="Proteomes" id="UP000314294"/>
    </source>
</evidence>
<gene>
    <name evidence="1" type="ORF">EYF80_051261</name>
</gene>
<dbReference type="AlphaFoldDB" id="A0A4Z2FBM5"/>
<comment type="caution">
    <text evidence="1">The sequence shown here is derived from an EMBL/GenBank/DDBJ whole genome shotgun (WGS) entry which is preliminary data.</text>
</comment>
<dbReference type="EMBL" id="SRLO01001360">
    <property type="protein sequence ID" value="TNN38568.1"/>
    <property type="molecule type" value="Genomic_DNA"/>
</dbReference>